<dbReference type="RefSeq" id="WP_109762830.1">
    <property type="nucleotide sequence ID" value="NZ_QGGU01000004.1"/>
</dbReference>
<evidence type="ECO:0000313" key="2">
    <source>
        <dbReference type="Proteomes" id="UP000245790"/>
    </source>
</evidence>
<accession>A0A316FVN1</accession>
<reference evidence="1 2" key="1">
    <citation type="submission" date="2018-05" db="EMBL/GenBank/DDBJ databases">
        <title>Genomic Encyclopedia of Type Strains, Phase IV (KMG-IV): sequencing the most valuable type-strain genomes for metagenomic binning, comparative biology and taxonomic classification.</title>
        <authorList>
            <person name="Goeker M."/>
        </authorList>
    </citation>
    <scope>NUCLEOTIDE SEQUENCE [LARGE SCALE GENOMIC DNA]</scope>
    <source>
        <strain evidence="1 2">DSM 25350</strain>
    </source>
</reference>
<gene>
    <name evidence="1" type="ORF">C8D97_10462</name>
</gene>
<proteinExistence type="predicted"/>
<dbReference type="AlphaFoldDB" id="A0A316FVN1"/>
<name>A0A316FVN1_9GAMM</name>
<sequence length="97" mass="11104">MISKEKFNECKEGLRNELTEILEAETEELEERFDDPAVSKLFNSNAVDSKSMCALSPKIEEVTGLKLKEEWIQKGGYESVDEAIDLLFVQLELQFES</sequence>
<protein>
    <submittedName>
        <fullName evidence="1">Uncharacterized protein</fullName>
    </submittedName>
</protein>
<dbReference type="EMBL" id="QGGU01000004">
    <property type="protein sequence ID" value="PWK52844.1"/>
    <property type="molecule type" value="Genomic_DNA"/>
</dbReference>
<comment type="caution">
    <text evidence="1">The sequence shown here is derived from an EMBL/GenBank/DDBJ whole genome shotgun (WGS) entry which is preliminary data.</text>
</comment>
<dbReference type="Proteomes" id="UP000245790">
    <property type="component" value="Unassembled WGS sequence"/>
</dbReference>
<organism evidence="1 2">
    <name type="scientific">Pleionea mediterranea</name>
    <dbReference type="NCBI Taxonomy" id="523701"/>
    <lineage>
        <taxon>Bacteria</taxon>
        <taxon>Pseudomonadati</taxon>
        <taxon>Pseudomonadota</taxon>
        <taxon>Gammaproteobacteria</taxon>
        <taxon>Oceanospirillales</taxon>
        <taxon>Pleioneaceae</taxon>
        <taxon>Pleionea</taxon>
    </lineage>
</organism>
<keyword evidence="2" id="KW-1185">Reference proteome</keyword>
<evidence type="ECO:0000313" key="1">
    <source>
        <dbReference type="EMBL" id="PWK52844.1"/>
    </source>
</evidence>